<protein>
    <submittedName>
        <fullName evidence="1">Yop proteins translocation protein K</fullName>
    </submittedName>
</protein>
<dbReference type="RefSeq" id="WP_260905056.1">
    <property type="nucleotide sequence ID" value="NZ_JAOCZP010000005.1"/>
</dbReference>
<dbReference type="Proteomes" id="UP001320831">
    <property type="component" value="Unassembled WGS sequence"/>
</dbReference>
<evidence type="ECO:0000313" key="2">
    <source>
        <dbReference type="Proteomes" id="UP001320831"/>
    </source>
</evidence>
<reference evidence="1 2" key="1">
    <citation type="submission" date="2022-09" db="EMBL/GenBank/DDBJ databases">
        <title>Chelativorans salina sp. nov., a novel slightly halophilic bacterium isolated from a saline lake sediment enrichment.</title>
        <authorList>
            <person name="Gao L."/>
            <person name="Fang B.-Z."/>
            <person name="Li W.-J."/>
        </authorList>
    </citation>
    <scope>NUCLEOTIDE SEQUENCE [LARGE SCALE GENOMIC DNA]</scope>
    <source>
        <strain evidence="1 2">EGI FJ00035</strain>
    </source>
</reference>
<keyword evidence="2" id="KW-1185">Reference proteome</keyword>
<sequence>MNPEGKAERNSGQYGWESFLREPAAYADPERLALCFMGKISNRACERLLANGRLHGRLSTLLAEYYALARLPDDDAHTADNADRRIALWNVDRLSNLILQSGAIYWSDVLASTILGREAAALRAVFNGELTTFAVANKDLAGPPQPIEPIETLKERVEADGWRCLAAWCHAVDPAIGARFRLKLPPTTPLEEIPAPPFVETGPEIVRRAAR</sequence>
<accession>A0ABT2LQK3</accession>
<name>A0ABT2LQK3_9HYPH</name>
<evidence type="ECO:0000313" key="1">
    <source>
        <dbReference type="EMBL" id="MCT7376836.1"/>
    </source>
</evidence>
<comment type="caution">
    <text evidence="1">The sequence shown here is derived from an EMBL/GenBank/DDBJ whole genome shotgun (WGS) entry which is preliminary data.</text>
</comment>
<gene>
    <name evidence="1" type="ORF">N5A92_17535</name>
</gene>
<dbReference type="EMBL" id="JAOCZP010000005">
    <property type="protein sequence ID" value="MCT7376836.1"/>
    <property type="molecule type" value="Genomic_DNA"/>
</dbReference>
<proteinExistence type="predicted"/>
<dbReference type="Pfam" id="PF06578">
    <property type="entry name" value="YscK"/>
    <property type="match status" value="1"/>
</dbReference>
<dbReference type="InterPro" id="IPR009510">
    <property type="entry name" value="T3SS_K"/>
</dbReference>
<organism evidence="1 2">
    <name type="scientific">Chelativorans salis</name>
    <dbReference type="NCBI Taxonomy" id="2978478"/>
    <lineage>
        <taxon>Bacteria</taxon>
        <taxon>Pseudomonadati</taxon>
        <taxon>Pseudomonadota</taxon>
        <taxon>Alphaproteobacteria</taxon>
        <taxon>Hyphomicrobiales</taxon>
        <taxon>Phyllobacteriaceae</taxon>
        <taxon>Chelativorans</taxon>
    </lineage>
</organism>